<dbReference type="SUPFAM" id="SSF88723">
    <property type="entry name" value="PIN domain-like"/>
    <property type="match status" value="1"/>
</dbReference>
<dbReference type="PROSITE" id="PS00842">
    <property type="entry name" value="XPG_2"/>
    <property type="match status" value="1"/>
</dbReference>
<dbReference type="InterPro" id="IPR006086">
    <property type="entry name" value="XPG-I_dom"/>
</dbReference>
<evidence type="ECO:0000256" key="8">
    <source>
        <dbReference type="ARBA" id="ARBA00022801"/>
    </source>
</evidence>
<feature type="compositionally biased region" description="Low complexity" evidence="13">
    <location>
        <begin position="1347"/>
        <end position="1367"/>
    </location>
</feature>
<dbReference type="CDD" id="cd09868">
    <property type="entry name" value="PIN_XPG_RAD2"/>
    <property type="match status" value="2"/>
</dbReference>
<feature type="region of interest" description="Disordered" evidence="13">
    <location>
        <begin position="424"/>
        <end position="458"/>
    </location>
</feature>
<dbReference type="InterPro" id="IPR006084">
    <property type="entry name" value="XPG/Rad2"/>
</dbReference>
<dbReference type="GO" id="GO:0016788">
    <property type="term" value="F:hydrolase activity, acting on ester bonds"/>
    <property type="evidence" value="ECO:0007669"/>
    <property type="project" value="InterPro"/>
</dbReference>
<protein>
    <recommendedName>
        <fullName evidence="18">DNA repair protein UVH3</fullName>
    </recommendedName>
</protein>
<dbReference type="Pfam" id="PF00752">
    <property type="entry name" value="XPG_N"/>
    <property type="match status" value="1"/>
</dbReference>
<keyword evidence="6" id="KW-0255">Endonuclease</keyword>
<dbReference type="PANTHER" id="PTHR16171">
    <property type="entry name" value="DNA REPAIR PROTEIN COMPLEMENTING XP-G CELLS-RELATED"/>
    <property type="match status" value="1"/>
</dbReference>
<evidence type="ECO:0000256" key="12">
    <source>
        <dbReference type="SAM" id="Coils"/>
    </source>
</evidence>
<keyword evidence="8" id="KW-0378">Hydrolase</keyword>
<proteinExistence type="inferred from homology"/>
<gene>
    <name evidence="16" type="ORF">CDL15_Pgr005750</name>
</gene>
<comment type="similarity">
    <text evidence="3">Belongs to the XPG/RAD2 endonuclease family. XPG subfamily.</text>
</comment>
<feature type="compositionally biased region" description="Basic and acidic residues" evidence="13">
    <location>
        <begin position="426"/>
        <end position="437"/>
    </location>
</feature>
<dbReference type="InterPro" id="IPR029060">
    <property type="entry name" value="PIN-like_dom_sf"/>
</dbReference>
<organism evidence="16 17">
    <name type="scientific">Punica granatum</name>
    <name type="common">Pomegranate</name>
    <dbReference type="NCBI Taxonomy" id="22663"/>
    <lineage>
        <taxon>Eukaryota</taxon>
        <taxon>Viridiplantae</taxon>
        <taxon>Streptophyta</taxon>
        <taxon>Embryophyta</taxon>
        <taxon>Tracheophyta</taxon>
        <taxon>Spermatophyta</taxon>
        <taxon>Magnoliopsida</taxon>
        <taxon>eudicotyledons</taxon>
        <taxon>Gunneridae</taxon>
        <taxon>Pentapetalae</taxon>
        <taxon>rosids</taxon>
        <taxon>malvids</taxon>
        <taxon>Myrtales</taxon>
        <taxon>Lythraceae</taxon>
        <taxon>Punica</taxon>
    </lineage>
</organism>
<keyword evidence="10" id="KW-0234">DNA repair</keyword>
<feature type="domain" description="XPG-I" evidence="14">
    <location>
        <begin position="949"/>
        <end position="1018"/>
    </location>
</feature>
<dbReference type="Gene3D" id="3.40.50.1010">
    <property type="entry name" value="5'-nuclease"/>
    <property type="match status" value="2"/>
</dbReference>
<keyword evidence="12" id="KW-0175">Coiled coil</keyword>
<evidence type="ECO:0000256" key="9">
    <source>
        <dbReference type="ARBA" id="ARBA00022842"/>
    </source>
</evidence>
<feature type="region of interest" description="Disordered" evidence="13">
    <location>
        <begin position="1076"/>
        <end position="1110"/>
    </location>
</feature>
<feature type="compositionally biased region" description="Polar residues" evidence="13">
    <location>
        <begin position="646"/>
        <end position="655"/>
    </location>
</feature>
<dbReference type="SUPFAM" id="SSF47807">
    <property type="entry name" value="5' to 3' exonuclease, C-terminal subdomain"/>
    <property type="match status" value="1"/>
</dbReference>
<evidence type="ECO:0000256" key="2">
    <source>
        <dbReference type="ARBA" id="ARBA00004123"/>
    </source>
</evidence>
<feature type="compositionally biased region" description="Basic and acidic residues" evidence="13">
    <location>
        <begin position="1373"/>
        <end position="1390"/>
    </location>
</feature>
<reference evidence="17" key="1">
    <citation type="journal article" date="2017" name="Plant J.">
        <title>The pomegranate (Punica granatum L.) genome and the genomics of punicalagin biosynthesis.</title>
        <authorList>
            <person name="Qin G."/>
            <person name="Xu C."/>
            <person name="Ming R."/>
            <person name="Tang H."/>
            <person name="Guyot R."/>
            <person name="Kramer E.M."/>
            <person name="Hu Y."/>
            <person name="Yi X."/>
            <person name="Qi Y."/>
            <person name="Xu X."/>
            <person name="Gao Z."/>
            <person name="Pan H."/>
            <person name="Jian J."/>
            <person name="Tian Y."/>
            <person name="Yue Z."/>
            <person name="Xu Y."/>
        </authorList>
    </citation>
    <scope>NUCLEOTIDE SEQUENCE [LARGE SCALE GENOMIC DNA]</scope>
    <source>
        <strain evidence="17">cv. Dabenzi</strain>
    </source>
</reference>
<feature type="compositionally biased region" description="Basic and acidic residues" evidence="13">
    <location>
        <begin position="613"/>
        <end position="629"/>
    </location>
</feature>
<keyword evidence="4" id="KW-0540">Nuclease</keyword>
<comment type="subcellular location">
    <subcellularLocation>
        <location evidence="2">Nucleus</location>
    </subcellularLocation>
</comment>
<evidence type="ECO:0000256" key="13">
    <source>
        <dbReference type="SAM" id="MobiDB-lite"/>
    </source>
</evidence>
<sequence>MGVQGLWELLAPVGRRVSVETLAGKKLAIDASIWLVQFMKAMRDEKGEMVRNAHLLGFFRRICKLLFLRTKPVFVFDGGTPALKRRTVIARRRQRENAQAKIRKTAEKLLLNHLKSLRLKELANDIENQRRMNDSKGKKVVSEKTEVPNDHPEDDGRTLRGYDQEMLDEMLAASIAAEEEGALAKGTSTSNAVQSEEDDENVEIILPEITGEVDPALLDALPPDLLAQMRGRSTAKNLNIQQADRGKNILLSDSEGKEAVSRNHEQEKLDAMLAASILVEEGGSLFNNASTSSATALSDEEDNDADEEMIVLEMQGIVDRDVLDSLPISMRLDLFAQMKERQMAENRQKYQEVKKAPEKFSELQIQSYLKAVALRREINQVQKAAAGIGVGGVRTSRIASEANKEFIFSSSFTGNKKVLASAGVQKNKDGQNPEQRENPSSSSLGTFPSTSKSKTASELAPDKYKKALDDGVQTFLDERGHIRVSRVRAMGIRMTRDLQRNLDLMKEIEQDQAPSESHTSGLARNKSSSEASDNGNGKSVDLNERNEPSMFGNESSIQISFEDDGDINVPDGDEELFAHLVGGSSLKVSSSDKIPCAAESLETASDVDWEEGQVDRISEDGKVETKSVHDSGCIGDESEVEWEEGVSTSPKENLFSSKASSDKPASKGSLEEDAELQEAIRRSLEDKRFSVMSSKDETQQSYGVNSREHILLSASQKTVDGQHTLPEDITESGSEAKDDAVKSNSADGTNILEREESCGILEGSSVQLSKEDTDENGNLPESELLSCTSLPTEPDTANLNAQDLLNVSSERGGAPASADGPVMIIPNIYYQTSAEMHNTKAVLSHLTTERTNLEAQLLGSSASGNDVNVKQTADGNHRDDFLGKLQSAEEFVVETNGDAQFDITKSSLEEEMRKLSQECIDLGNEQKKLERNAESINREMFTECQELLQMFGLPYIIAPMEAEAQCAYLELTNLVDGVVTDDSDVFLFGARSVYKNIFDDRKYVETYFMKDIEKELGLSREKLIRIAMLLGSDYTEGISGIGIVNAIEVLNAFPEEDGLQKFREWIESPDASILGKVDRRAGSTPRKRGARGSKGDTEGNPAKDENDSQSDFDNVQELKQYFMEKHVGTLTYLRNVSKNWHIPPSFPSEAVVSAYSTPRVDKSAEPFLWGKPDIFILRKLCWEKFGWNSQKADELLLPVLNEYNKHETQLRLEAFYTFNERFAKIRSKRIKKAVKGISGRQSSELMDDAVEVNSKNKKKRRGNAGELEQHKLEKPSDVSEEVVAGNRSNTTRRSMQGQSRKRKASGQPVNSEGNSLETPKLAESSQGANKRSHGNKRDRGGGRSWRTRGGSRTGDPASGISEGSSGDDNSDDNELKVCDEKLEGMQDVRRSGRNRKAVNYVENLEDDESTRPFLKDDEADIGQGRQGGDDGPSEDDYLRTGGGFCVGDGKTNADLDGSGSPPAESPLRKDEENSQNLESTDKFNGGNIDAVQVTADGFHDPVTASSPAVQHNLESSNSTSTGTLCKVNVCEDKTKDDPHISSGGALSAMPFLKRKRKKT</sequence>
<evidence type="ECO:0000259" key="15">
    <source>
        <dbReference type="SMART" id="SM00485"/>
    </source>
</evidence>
<dbReference type="SMART" id="SM00279">
    <property type="entry name" value="HhH2"/>
    <property type="match status" value="1"/>
</dbReference>
<dbReference type="EMBL" id="MTKT01004399">
    <property type="protein sequence ID" value="OWM71563.1"/>
    <property type="molecule type" value="Genomic_DNA"/>
</dbReference>
<feature type="compositionally biased region" description="Polar residues" evidence="13">
    <location>
        <begin position="1286"/>
        <end position="1298"/>
    </location>
</feature>
<evidence type="ECO:0000256" key="5">
    <source>
        <dbReference type="ARBA" id="ARBA00022723"/>
    </source>
</evidence>
<dbReference type="PRINTS" id="PR00853">
    <property type="entry name" value="XPGRADSUPER"/>
</dbReference>
<evidence type="ECO:0000256" key="1">
    <source>
        <dbReference type="ARBA" id="ARBA00001946"/>
    </source>
</evidence>
<dbReference type="FunFam" id="1.10.150.20:FF:000050">
    <property type="entry name" value="DNA repair protein UVH3"/>
    <property type="match status" value="1"/>
</dbReference>
<feature type="compositionally biased region" description="Polar residues" evidence="13">
    <location>
        <begin position="512"/>
        <end position="537"/>
    </location>
</feature>
<feature type="region of interest" description="Disordered" evidence="13">
    <location>
        <begin position="128"/>
        <end position="158"/>
    </location>
</feature>
<evidence type="ECO:0008006" key="18">
    <source>
        <dbReference type="Google" id="ProtNLM"/>
    </source>
</evidence>
<evidence type="ECO:0000313" key="16">
    <source>
        <dbReference type="EMBL" id="OWM71563.1"/>
    </source>
</evidence>
<evidence type="ECO:0000256" key="10">
    <source>
        <dbReference type="ARBA" id="ARBA00023204"/>
    </source>
</evidence>
<feature type="region of interest" description="Disordered" evidence="13">
    <location>
        <begin position="509"/>
        <end position="552"/>
    </location>
</feature>
<dbReference type="FunFam" id="3.40.50.1010:FF:000031">
    <property type="entry name" value="DNA repair protein UVH3"/>
    <property type="match status" value="1"/>
</dbReference>
<dbReference type="CDD" id="cd09904">
    <property type="entry name" value="H3TH_XPG"/>
    <property type="match status" value="1"/>
</dbReference>
<comment type="cofactor">
    <cofactor evidence="1">
        <name>Mg(2+)</name>
        <dbReference type="ChEBI" id="CHEBI:18420"/>
    </cofactor>
</comment>
<feature type="region of interest" description="Disordered" evidence="13">
    <location>
        <begin position="1534"/>
        <end position="1559"/>
    </location>
</feature>
<dbReference type="GO" id="GO:0003697">
    <property type="term" value="F:single-stranded DNA binding"/>
    <property type="evidence" value="ECO:0007669"/>
    <property type="project" value="InterPro"/>
</dbReference>
<dbReference type="PANTHER" id="PTHR16171:SF7">
    <property type="entry name" value="DNA REPAIR PROTEIN RAD2"/>
    <property type="match status" value="1"/>
</dbReference>
<dbReference type="SMART" id="SM00484">
    <property type="entry name" value="XPGI"/>
    <property type="match status" value="1"/>
</dbReference>
<feature type="coiled-coil region" evidence="12">
    <location>
        <begin position="905"/>
        <end position="939"/>
    </location>
</feature>
<evidence type="ECO:0000256" key="6">
    <source>
        <dbReference type="ARBA" id="ARBA00022759"/>
    </source>
</evidence>
<dbReference type="GO" id="GO:0005634">
    <property type="term" value="C:nucleus"/>
    <property type="evidence" value="ECO:0007669"/>
    <property type="project" value="UniProtKB-SubCell"/>
</dbReference>
<evidence type="ECO:0000313" key="17">
    <source>
        <dbReference type="Proteomes" id="UP000197138"/>
    </source>
</evidence>
<accession>A0A218WGB1</accession>
<feature type="compositionally biased region" description="Low complexity" evidence="13">
    <location>
        <begin position="439"/>
        <end position="453"/>
    </location>
</feature>
<name>A0A218WGB1_PUNGR</name>
<dbReference type="InterPro" id="IPR006085">
    <property type="entry name" value="XPG_DNA_repair_N"/>
</dbReference>
<keyword evidence="11" id="KW-0539">Nucleus</keyword>
<comment type="caution">
    <text evidence="16">The sequence shown here is derived from an EMBL/GenBank/DDBJ whole genome shotgun (WGS) entry which is preliminary data.</text>
</comment>
<dbReference type="InterPro" id="IPR036279">
    <property type="entry name" value="5-3_exonuclease_C_sf"/>
</dbReference>
<dbReference type="Gene3D" id="1.10.150.20">
    <property type="entry name" value="5' to 3' exonuclease, C-terminal subdomain"/>
    <property type="match status" value="1"/>
</dbReference>
<evidence type="ECO:0000256" key="4">
    <source>
        <dbReference type="ARBA" id="ARBA00022722"/>
    </source>
</evidence>
<evidence type="ECO:0000256" key="11">
    <source>
        <dbReference type="ARBA" id="ARBA00023242"/>
    </source>
</evidence>
<feature type="compositionally biased region" description="Basic and acidic residues" evidence="13">
    <location>
        <begin position="1267"/>
        <end position="1277"/>
    </location>
</feature>
<keyword evidence="5" id="KW-0479">Metal-binding</keyword>
<dbReference type="PRINTS" id="PR00066">
    <property type="entry name" value="XRODRMPGMNTG"/>
</dbReference>
<feature type="region of interest" description="Disordered" evidence="13">
    <location>
        <begin position="714"/>
        <end position="792"/>
    </location>
</feature>
<dbReference type="Proteomes" id="UP000197138">
    <property type="component" value="Unassembled WGS sequence"/>
</dbReference>
<keyword evidence="7" id="KW-0227">DNA damage</keyword>
<feature type="region of interest" description="Disordered" evidence="13">
    <location>
        <begin position="605"/>
        <end position="676"/>
    </location>
</feature>
<dbReference type="GO" id="GO:0046872">
    <property type="term" value="F:metal ion binding"/>
    <property type="evidence" value="ECO:0007669"/>
    <property type="project" value="UniProtKB-KW"/>
</dbReference>
<evidence type="ECO:0000259" key="14">
    <source>
        <dbReference type="SMART" id="SM00484"/>
    </source>
</evidence>
<feature type="domain" description="XPG N-terminal" evidence="15">
    <location>
        <begin position="1"/>
        <end position="98"/>
    </location>
</feature>
<dbReference type="GO" id="GO:0006289">
    <property type="term" value="P:nucleotide-excision repair"/>
    <property type="evidence" value="ECO:0007669"/>
    <property type="project" value="InterPro"/>
</dbReference>
<dbReference type="InterPro" id="IPR019974">
    <property type="entry name" value="XPG_CS"/>
</dbReference>
<dbReference type="InterPro" id="IPR001044">
    <property type="entry name" value="XPG/Rad2_eukaryotes"/>
</dbReference>
<dbReference type="PROSITE" id="PS00841">
    <property type="entry name" value="XPG_1"/>
    <property type="match status" value="1"/>
</dbReference>
<evidence type="ECO:0000256" key="7">
    <source>
        <dbReference type="ARBA" id="ARBA00022763"/>
    </source>
</evidence>
<keyword evidence="9" id="KW-0460">Magnesium</keyword>
<dbReference type="FunFam" id="3.40.50.1010:FF:000029">
    <property type="entry name" value="DNA repair protein UVH3"/>
    <property type="match status" value="1"/>
</dbReference>
<feature type="compositionally biased region" description="Basic and acidic residues" evidence="13">
    <location>
        <begin position="1093"/>
        <end position="1106"/>
    </location>
</feature>
<feature type="compositionally biased region" description="Polar residues" evidence="13">
    <location>
        <begin position="1307"/>
        <end position="1329"/>
    </location>
</feature>
<feature type="region of interest" description="Disordered" evidence="13">
    <location>
        <begin position="1248"/>
        <end position="1486"/>
    </location>
</feature>
<dbReference type="SMART" id="SM00485">
    <property type="entry name" value="XPGN"/>
    <property type="match status" value="1"/>
</dbReference>
<dbReference type="GO" id="GO:0004520">
    <property type="term" value="F:DNA endonuclease activity"/>
    <property type="evidence" value="ECO:0007669"/>
    <property type="project" value="TreeGrafter"/>
</dbReference>
<dbReference type="InterPro" id="IPR008918">
    <property type="entry name" value="HhH2"/>
</dbReference>
<dbReference type="Pfam" id="PF00867">
    <property type="entry name" value="XPG_I"/>
    <property type="match status" value="1"/>
</dbReference>
<evidence type="ECO:0000256" key="3">
    <source>
        <dbReference type="ARBA" id="ARBA00005283"/>
    </source>
</evidence>